<dbReference type="Proteomes" id="UP000095347">
    <property type="component" value="Unassembled WGS sequence"/>
</dbReference>
<gene>
    <name evidence="1" type="ORF">BEN30_17560</name>
</gene>
<dbReference type="EMBL" id="MCGG01000088">
    <property type="protein sequence ID" value="OEJ63674.1"/>
    <property type="molecule type" value="Genomic_DNA"/>
</dbReference>
<dbReference type="AlphaFoldDB" id="A0A1E5Q2T5"/>
<accession>A0A1E5Q2T5</accession>
<keyword evidence="2" id="KW-1185">Reference proteome</keyword>
<reference evidence="2" key="1">
    <citation type="submission" date="2016-07" db="EMBL/GenBank/DDBJ databases">
        <authorList>
            <person name="Florea S."/>
            <person name="Webb J.S."/>
            <person name="Jaromczyk J."/>
            <person name="Schardl C.L."/>
        </authorList>
    </citation>
    <scope>NUCLEOTIDE SEQUENCE [LARGE SCALE GENOMIC DNA]</scope>
    <source>
        <strain evidence="2">MV-1</strain>
    </source>
</reference>
<name>A0A1E5Q2T5_9PROT</name>
<protein>
    <submittedName>
        <fullName evidence="1">Uncharacterized protein</fullName>
    </submittedName>
</protein>
<evidence type="ECO:0000313" key="2">
    <source>
        <dbReference type="Proteomes" id="UP000095347"/>
    </source>
</evidence>
<sequence length="132" mass="14648">MELPSASNRPSSDEIARQLTLQDLVALDKVGEAARVTCWTKAYKLAVAHLIVEIGTDENILGAEATRNAIQRMTIKMDATFAKLPKGVSIDLEDMMMDLYNLTIDKMNTTDKKGLIPSHVLRQMTSEARARD</sequence>
<evidence type="ECO:0000313" key="1">
    <source>
        <dbReference type="EMBL" id="OEJ63674.1"/>
    </source>
</evidence>
<comment type="caution">
    <text evidence="1">The sequence shown here is derived from an EMBL/GenBank/DDBJ whole genome shotgun (WGS) entry which is preliminary data.</text>
</comment>
<proteinExistence type="predicted"/>
<dbReference type="STRING" id="28181.BEN30_17560"/>
<organism evidence="1 2">
    <name type="scientific">Magnetovibrio blakemorei</name>
    <dbReference type="NCBI Taxonomy" id="28181"/>
    <lineage>
        <taxon>Bacteria</taxon>
        <taxon>Pseudomonadati</taxon>
        <taxon>Pseudomonadota</taxon>
        <taxon>Alphaproteobacteria</taxon>
        <taxon>Rhodospirillales</taxon>
        <taxon>Magnetovibrionaceae</taxon>
        <taxon>Magnetovibrio</taxon>
    </lineage>
</organism>